<name>A0A922HIU7_DERFA</name>
<comment type="caution">
    <text evidence="2">The sequence shown here is derived from an EMBL/GenBank/DDBJ whole genome shotgun (WGS) entry which is preliminary data.</text>
</comment>
<evidence type="ECO:0000313" key="2">
    <source>
        <dbReference type="EMBL" id="KAH9493779.1"/>
    </source>
</evidence>
<gene>
    <name evidence="2" type="ORF">DERF_014508</name>
</gene>
<keyword evidence="3" id="KW-1185">Reference proteome</keyword>
<feature type="compositionally biased region" description="Polar residues" evidence="1">
    <location>
        <begin position="82"/>
        <end position="93"/>
    </location>
</feature>
<protein>
    <submittedName>
        <fullName evidence="2">Uncharacterized protein</fullName>
    </submittedName>
</protein>
<accession>A0A922HIU7</accession>
<dbReference type="Proteomes" id="UP000790347">
    <property type="component" value="Unassembled WGS sequence"/>
</dbReference>
<feature type="compositionally biased region" description="Pro residues" evidence="1">
    <location>
        <begin position="56"/>
        <end position="74"/>
    </location>
</feature>
<reference evidence="2" key="1">
    <citation type="submission" date="2013-05" db="EMBL/GenBank/DDBJ databases">
        <authorList>
            <person name="Yim A.K.Y."/>
            <person name="Chan T.F."/>
            <person name="Ji K.M."/>
            <person name="Liu X.Y."/>
            <person name="Zhou J.W."/>
            <person name="Li R.Q."/>
            <person name="Yang K.Y."/>
            <person name="Li J."/>
            <person name="Li M."/>
            <person name="Law P.T.W."/>
            <person name="Wu Y.L."/>
            <person name="Cai Z.L."/>
            <person name="Qin H."/>
            <person name="Bao Y."/>
            <person name="Leung R.K.K."/>
            <person name="Ng P.K.S."/>
            <person name="Zou J."/>
            <person name="Zhong X.J."/>
            <person name="Ran P.X."/>
            <person name="Zhong N.S."/>
            <person name="Liu Z.G."/>
            <person name="Tsui S.K.W."/>
        </authorList>
    </citation>
    <scope>NUCLEOTIDE SEQUENCE</scope>
    <source>
        <strain evidence="2">Derf</strain>
        <tissue evidence="2">Whole organism</tissue>
    </source>
</reference>
<dbReference type="EMBL" id="ASGP02000008">
    <property type="protein sequence ID" value="KAH9493779.1"/>
    <property type="molecule type" value="Genomic_DNA"/>
</dbReference>
<feature type="region of interest" description="Disordered" evidence="1">
    <location>
        <begin position="56"/>
        <end position="103"/>
    </location>
</feature>
<sequence>MKETRPICRLIQTHQTVTYNRFIDDRARSTVPPPPPFLDDELSIISAFALAGPYAPSLPPSLPPPLPPAPAPPPPEERPSDRATTVRTSSRTGRISCKTRRYG</sequence>
<proteinExistence type="predicted"/>
<evidence type="ECO:0000313" key="3">
    <source>
        <dbReference type="Proteomes" id="UP000790347"/>
    </source>
</evidence>
<evidence type="ECO:0000256" key="1">
    <source>
        <dbReference type="SAM" id="MobiDB-lite"/>
    </source>
</evidence>
<dbReference type="AlphaFoldDB" id="A0A922HIU7"/>
<reference evidence="2" key="2">
    <citation type="journal article" date="2022" name="Res Sq">
        <title>Comparative Genomics Reveals Insights into the Divergent Evolution of Astigmatic Mites and Household Pest Adaptations.</title>
        <authorList>
            <person name="Xiong Q."/>
            <person name="Wan A.T.-Y."/>
            <person name="Liu X.-Y."/>
            <person name="Fung C.S.-H."/>
            <person name="Xiao X."/>
            <person name="Malainual N."/>
            <person name="Hou J."/>
            <person name="Wang L."/>
            <person name="Wang M."/>
            <person name="Yang K."/>
            <person name="Cui Y."/>
            <person name="Leung E."/>
            <person name="Nong W."/>
            <person name="Shin S.-K."/>
            <person name="Au S."/>
            <person name="Jeong K.Y."/>
            <person name="Chew F.T."/>
            <person name="Hui J."/>
            <person name="Leung T.F."/>
            <person name="Tungtrongchitr A."/>
            <person name="Zhong N."/>
            <person name="Liu Z."/>
            <person name="Tsui S."/>
        </authorList>
    </citation>
    <scope>NUCLEOTIDE SEQUENCE</scope>
    <source>
        <strain evidence="2">Derf</strain>
        <tissue evidence="2">Whole organism</tissue>
    </source>
</reference>
<organism evidence="2 3">
    <name type="scientific">Dermatophagoides farinae</name>
    <name type="common">American house dust mite</name>
    <dbReference type="NCBI Taxonomy" id="6954"/>
    <lineage>
        <taxon>Eukaryota</taxon>
        <taxon>Metazoa</taxon>
        <taxon>Ecdysozoa</taxon>
        <taxon>Arthropoda</taxon>
        <taxon>Chelicerata</taxon>
        <taxon>Arachnida</taxon>
        <taxon>Acari</taxon>
        <taxon>Acariformes</taxon>
        <taxon>Sarcoptiformes</taxon>
        <taxon>Astigmata</taxon>
        <taxon>Psoroptidia</taxon>
        <taxon>Analgoidea</taxon>
        <taxon>Pyroglyphidae</taxon>
        <taxon>Dermatophagoidinae</taxon>
        <taxon>Dermatophagoides</taxon>
    </lineage>
</organism>